<accession>A0ACC0MEH5</accession>
<sequence>MNTPSSLLPPSFTDLLRRQPSSAPRSNPTVPPLPLTDRMDAVYGGDINEQRIKAKMARLMRRKRLMTQRMSHRKIVFQLWENCQHESAMIDEATDVQQVSTSQSTQIVKIGIYCSKWMFPVRANTIDLRNLIEEYLGIRLWQNR</sequence>
<dbReference type="EMBL" id="CM046396">
    <property type="protein sequence ID" value="KAI8538974.1"/>
    <property type="molecule type" value="Genomic_DNA"/>
</dbReference>
<organism evidence="1 2">
    <name type="scientific">Rhododendron molle</name>
    <name type="common">Chinese azalea</name>
    <name type="synonym">Azalea mollis</name>
    <dbReference type="NCBI Taxonomy" id="49168"/>
    <lineage>
        <taxon>Eukaryota</taxon>
        <taxon>Viridiplantae</taxon>
        <taxon>Streptophyta</taxon>
        <taxon>Embryophyta</taxon>
        <taxon>Tracheophyta</taxon>
        <taxon>Spermatophyta</taxon>
        <taxon>Magnoliopsida</taxon>
        <taxon>eudicotyledons</taxon>
        <taxon>Gunneridae</taxon>
        <taxon>Pentapetalae</taxon>
        <taxon>asterids</taxon>
        <taxon>Ericales</taxon>
        <taxon>Ericaceae</taxon>
        <taxon>Ericoideae</taxon>
        <taxon>Rhodoreae</taxon>
        <taxon>Rhododendron</taxon>
    </lineage>
</organism>
<evidence type="ECO:0000313" key="1">
    <source>
        <dbReference type="EMBL" id="KAI8538974.1"/>
    </source>
</evidence>
<evidence type="ECO:0000313" key="2">
    <source>
        <dbReference type="Proteomes" id="UP001062846"/>
    </source>
</evidence>
<proteinExistence type="predicted"/>
<reference evidence="1" key="1">
    <citation type="submission" date="2022-02" db="EMBL/GenBank/DDBJ databases">
        <title>Plant Genome Project.</title>
        <authorList>
            <person name="Zhang R.-G."/>
        </authorList>
    </citation>
    <scope>NUCLEOTIDE SEQUENCE</scope>
    <source>
        <strain evidence="1">AT1</strain>
    </source>
</reference>
<gene>
    <name evidence="1" type="ORF">RHMOL_Rhmol09G0144900</name>
</gene>
<comment type="caution">
    <text evidence="1">The sequence shown here is derived from an EMBL/GenBank/DDBJ whole genome shotgun (WGS) entry which is preliminary data.</text>
</comment>
<keyword evidence="2" id="KW-1185">Reference proteome</keyword>
<dbReference type="Proteomes" id="UP001062846">
    <property type="component" value="Chromosome 9"/>
</dbReference>
<name>A0ACC0MEH5_RHOML</name>
<protein>
    <submittedName>
        <fullName evidence="1">Uncharacterized protein</fullName>
    </submittedName>
</protein>